<accession>A0A1H5I3U8</accession>
<proteinExistence type="predicted"/>
<name>A0A1H5I3U8_9BRAD</name>
<organism evidence="2 3">
    <name type="scientific">Bradyrhizobium lablabi</name>
    <dbReference type="NCBI Taxonomy" id="722472"/>
    <lineage>
        <taxon>Bacteria</taxon>
        <taxon>Pseudomonadati</taxon>
        <taxon>Pseudomonadota</taxon>
        <taxon>Alphaproteobacteria</taxon>
        <taxon>Hyphomicrobiales</taxon>
        <taxon>Nitrobacteraceae</taxon>
        <taxon>Bradyrhizobium</taxon>
    </lineage>
</organism>
<feature type="compositionally biased region" description="Low complexity" evidence="1">
    <location>
        <begin position="80"/>
        <end position="93"/>
    </location>
</feature>
<evidence type="ECO:0000313" key="2">
    <source>
        <dbReference type="EMBL" id="SEE34986.1"/>
    </source>
</evidence>
<evidence type="ECO:0000256" key="1">
    <source>
        <dbReference type="SAM" id="MobiDB-lite"/>
    </source>
</evidence>
<dbReference type="Proteomes" id="UP000183208">
    <property type="component" value="Unassembled WGS sequence"/>
</dbReference>
<evidence type="ECO:0000313" key="3">
    <source>
        <dbReference type="Proteomes" id="UP000183208"/>
    </source>
</evidence>
<reference evidence="2 3" key="1">
    <citation type="submission" date="2016-10" db="EMBL/GenBank/DDBJ databases">
        <authorList>
            <person name="de Groot N.N."/>
        </authorList>
    </citation>
    <scope>NUCLEOTIDE SEQUENCE [LARGE SCALE GENOMIC DNA]</scope>
    <source>
        <strain evidence="2 3">GAS522</strain>
    </source>
</reference>
<dbReference type="EMBL" id="FNTI01000001">
    <property type="protein sequence ID" value="SEE34986.1"/>
    <property type="molecule type" value="Genomic_DNA"/>
</dbReference>
<dbReference type="AlphaFoldDB" id="A0A1H5I3U8"/>
<gene>
    <name evidence="2" type="ORF">SAMN05444171_7130</name>
</gene>
<sequence>MAALSGPAAVAQNLDQGKPAPKIFAESCTTCHRSARGLAKGRFRLTLYMFLQDHYASNSSSAWALTSYLESVDEGKRGPSRAAAKPRAASTGSSRSSLRPPAPVPTR</sequence>
<dbReference type="OrthoDB" id="8141585at2"/>
<evidence type="ECO:0008006" key="4">
    <source>
        <dbReference type="Google" id="ProtNLM"/>
    </source>
</evidence>
<protein>
    <recommendedName>
        <fullName evidence="4">Cytochrome c domain-containing protein</fullName>
    </recommendedName>
</protein>
<feature type="region of interest" description="Disordered" evidence="1">
    <location>
        <begin position="74"/>
        <end position="107"/>
    </location>
</feature>